<dbReference type="InterPro" id="IPR048972">
    <property type="entry name" value="PMI1_PMIR1-2_C"/>
</dbReference>
<protein>
    <recommendedName>
        <fullName evidence="2">C2 NT-type domain-containing protein</fullName>
    </recommendedName>
</protein>
<feature type="region of interest" description="Disordered" evidence="1">
    <location>
        <begin position="456"/>
        <end position="503"/>
    </location>
</feature>
<feature type="compositionally biased region" description="Polar residues" evidence="1">
    <location>
        <begin position="335"/>
        <end position="344"/>
    </location>
</feature>
<evidence type="ECO:0000259" key="2">
    <source>
        <dbReference type="PROSITE" id="PS51840"/>
    </source>
</evidence>
<dbReference type="FunCoup" id="A0A2K1KAJ9">
    <property type="interactions" value="1751"/>
</dbReference>
<gene>
    <name evidence="4" type="primary">LOC112284338</name>
    <name evidence="3" type="ORF">PHYPA_009991</name>
</gene>
<feature type="region of interest" description="Disordered" evidence="1">
    <location>
        <begin position="1080"/>
        <end position="1102"/>
    </location>
</feature>
<dbReference type="PANTHER" id="PTHR33414:SF1">
    <property type="entry name" value="PROTEIN PLASTID MOVEMENT IMPAIRED 1-RELATED 1"/>
    <property type="match status" value="1"/>
</dbReference>
<proteinExistence type="predicted"/>
<dbReference type="Pfam" id="PF10358">
    <property type="entry name" value="NT-C2"/>
    <property type="match status" value="1"/>
</dbReference>
<dbReference type="RefSeq" id="XP_024379820.1">
    <property type="nucleotide sequence ID" value="XM_024524052.2"/>
</dbReference>
<dbReference type="EMBL" id="ABEU02000007">
    <property type="protein sequence ID" value="PNR50805.1"/>
    <property type="molecule type" value="Genomic_DNA"/>
</dbReference>
<dbReference type="RefSeq" id="XP_024379821.1">
    <property type="nucleotide sequence ID" value="XM_024524053.2"/>
</dbReference>
<dbReference type="KEGG" id="ppp:112284338"/>
<dbReference type="PANTHER" id="PTHR33414">
    <property type="entry name" value="PROTEIN PLASTID MOVEMENT IMPAIRED 1-RELATED 1"/>
    <property type="match status" value="1"/>
</dbReference>
<dbReference type="PROSITE" id="PS51840">
    <property type="entry name" value="C2_NT"/>
    <property type="match status" value="1"/>
</dbReference>
<dbReference type="GeneID" id="112284338"/>
<dbReference type="Proteomes" id="UP000006727">
    <property type="component" value="Chromosome 7"/>
</dbReference>
<dbReference type="Pfam" id="PF21745">
    <property type="entry name" value="PMI1_PMIR1-2_C"/>
    <property type="match status" value="1"/>
</dbReference>
<dbReference type="EnsemblPlants" id="Pp3c7_5770V3.2">
    <property type="protein sequence ID" value="Pp3c7_5770V3.2"/>
    <property type="gene ID" value="Pp3c7_5770"/>
</dbReference>
<evidence type="ECO:0000256" key="1">
    <source>
        <dbReference type="SAM" id="MobiDB-lite"/>
    </source>
</evidence>
<feature type="domain" description="C2 NT-type" evidence="2">
    <location>
        <begin position="161"/>
        <end position="307"/>
    </location>
</feature>
<feature type="region of interest" description="Disordered" evidence="1">
    <location>
        <begin position="1185"/>
        <end position="1224"/>
    </location>
</feature>
<dbReference type="EnsemblPlants" id="Pp3c7_5770V3.1">
    <property type="protein sequence ID" value="Pp3c7_5770V3.1"/>
    <property type="gene ID" value="Pp3c7_5770"/>
</dbReference>
<evidence type="ECO:0000313" key="5">
    <source>
        <dbReference type="Proteomes" id="UP000006727"/>
    </source>
</evidence>
<feature type="region of interest" description="Disordered" evidence="1">
    <location>
        <begin position="988"/>
        <end position="1030"/>
    </location>
</feature>
<feature type="compositionally biased region" description="Basic and acidic residues" evidence="1">
    <location>
        <begin position="458"/>
        <end position="467"/>
    </location>
</feature>
<organism evidence="3">
    <name type="scientific">Physcomitrium patens</name>
    <name type="common">Spreading-leaved earth moss</name>
    <name type="synonym">Physcomitrella patens</name>
    <dbReference type="NCBI Taxonomy" id="3218"/>
    <lineage>
        <taxon>Eukaryota</taxon>
        <taxon>Viridiplantae</taxon>
        <taxon>Streptophyta</taxon>
        <taxon>Embryophyta</taxon>
        <taxon>Bryophyta</taxon>
        <taxon>Bryophytina</taxon>
        <taxon>Bryopsida</taxon>
        <taxon>Funariidae</taxon>
        <taxon>Funariales</taxon>
        <taxon>Funariaceae</taxon>
        <taxon>Physcomitrium</taxon>
    </lineage>
</organism>
<feature type="region of interest" description="Disordered" evidence="1">
    <location>
        <begin position="335"/>
        <end position="362"/>
    </location>
</feature>
<feature type="region of interest" description="Disordered" evidence="1">
    <location>
        <begin position="927"/>
        <end position="949"/>
    </location>
</feature>
<reference evidence="3 5" key="1">
    <citation type="journal article" date="2008" name="Science">
        <title>The Physcomitrella genome reveals evolutionary insights into the conquest of land by plants.</title>
        <authorList>
            <person name="Rensing S."/>
            <person name="Lang D."/>
            <person name="Zimmer A."/>
            <person name="Terry A."/>
            <person name="Salamov A."/>
            <person name="Shapiro H."/>
            <person name="Nishiyama T."/>
            <person name="Perroud P.-F."/>
            <person name="Lindquist E."/>
            <person name="Kamisugi Y."/>
            <person name="Tanahashi T."/>
            <person name="Sakakibara K."/>
            <person name="Fujita T."/>
            <person name="Oishi K."/>
            <person name="Shin-I T."/>
            <person name="Kuroki Y."/>
            <person name="Toyoda A."/>
            <person name="Suzuki Y."/>
            <person name="Hashimoto A."/>
            <person name="Yamaguchi K."/>
            <person name="Sugano A."/>
            <person name="Kohara Y."/>
            <person name="Fujiyama A."/>
            <person name="Anterola A."/>
            <person name="Aoki S."/>
            <person name="Ashton N."/>
            <person name="Barbazuk W.B."/>
            <person name="Barker E."/>
            <person name="Bennetzen J."/>
            <person name="Bezanilla M."/>
            <person name="Blankenship R."/>
            <person name="Cho S.H."/>
            <person name="Dutcher S."/>
            <person name="Estelle M."/>
            <person name="Fawcett J.A."/>
            <person name="Gundlach H."/>
            <person name="Hanada K."/>
            <person name="Heyl A."/>
            <person name="Hicks K.A."/>
            <person name="Hugh J."/>
            <person name="Lohr M."/>
            <person name="Mayer K."/>
            <person name="Melkozernov A."/>
            <person name="Murata T."/>
            <person name="Nelson D."/>
            <person name="Pils B."/>
            <person name="Prigge M."/>
            <person name="Reiss B."/>
            <person name="Renner T."/>
            <person name="Rombauts S."/>
            <person name="Rushton P."/>
            <person name="Sanderfoot A."/>
            <person name="Schween G."/>
            <person name="Shiu S.-H."/>
            <person name="Stueber K."/>
            <person name="Theodoulou F.L."/>
            <person name="Tu H."/>
            <person name="Van de Peer Y."/>
            <person name="Verrier P.J."/>
            <person name="Waters E."/>
            <person name="Wood A."/>
            <person name="Yang L."/>
            <person name="Cove D."/>
            <person name="Cuming A."/>
            <person name="Hasebe M."/>
            <person name="Lucas S."/>
            <person name="Mishler D.B."/>
            <person name="Reski R."/>
            <person name="Grigoriev I."/>
            <person name="Quatrano R.S."/>
            <person name="Boore J.L."/>
        </authorList>
    </citation>
    <scope>NUCLEOTIDE SEQUENCE [LARGE SCALE GENOMIC DNA]</scope>
    <source>
        <strain evidence="4 5">cv. Gransden 2004</strain>
    </source>
</reference>
<dbReference type="PaxDb" id="3218-PP1S311_34V6.1"/>
<feature type="compositionally biased region" description="Basic and acidic residues" evidence="1">
    <location>
        <begin position="1187"/>
        <end position="1197"/>
    </location>
</feature>
<evidence type="ECO:0000313" key="3">
    <source>
        <dbReference type="EMBL" id="PNR50805.1"/>
    </source>
</evidence>
<feature type="region of interest" description="Disordered" evidence="1">
    <location>
        <begin position="74"/>
        <end position="116"/>
    </location>
</feature>
<dbReference type="InterPro" id="IPR019448">
    <property type="entry name" value="NT-C2"/>
</dbReference>
<dbReference type="OrthoDB" id="2019483at2759"/>
<evidence type="ECO:0000313" key="4">
    <source>
        <dbReference type="EnsemblPlants" id="Pp3c7_5770V3.1"/>
    </source>
</evidence>
<feature type="compositionally biased region" description="Low complexity" evidence="1">
    <location>
        <begin position="1003"/>
        <end position="1014"/>
    </location>
</feature>
<dbReference type="Gramene" id="Pp3c7_5770V3.1">
    <property type="protein sequence ID" value="Pp3c7_5770V3.1"/>
    <property type="gene ID" value="Pp3c7_5770"/>
</dbReference>
<keyword evidence="5" id="KW-1185">Reference proteome</keyword>
<dbReference type="Gramene" id="Pp3c7_5770V3.2">
    <property type="protein sequence ID" value="Pp3c7_5770V3.2"/>
    <property type="gene ID" value="Pp3c7_5770"/>
</dbReference>
<name>A0A2K1KAJ9_PHYPA</name>
<reference evidence="3 5" key="2">
    <citation type="journal article" date="2018" name="Plant J.">
        <title>The Physcomitrella patens chromosome-scale assembly reveals moss genome structure and evolution.</title>
        <authorList>
            <person name="Lang D."/>
            <person name="Ullrich K.K."/>
            <person name="Murat F."/>
            <person name="Fuchs J."/>
            <person name="Jenkins J."/>
            <person name="Haas F.B."/>
            <person name="Piednoel M."/>
            <person name="Gundlach H."/>
            <person name="Van Bel M."/>
            <person name="Meyberg R."/>
            <person name="Vives C."/>
            <person name="Morata J."/>
            <person name="Symeonidi A."/>
            <person name="Hiss M."/>
            <person name="Muchero W."/>
            <person name="Kamisugi Y."/>
            <person name="Saleh O."/>
            <person name="Blanc G."/>
            <person name="Decker E.L."/>
            <person name="van Gessel N."/>
            <person name="Grimwood J."/>
            <person name="Hayes R.D."/>
            <person name="Graham S.W."/>
            <person name="Gunter L.E."/>
            <person name="McDaniel S.F."/>
            <person name="Hoernstein S.N.W."/>
            <person name="Larsson A."/>
            <person name="Li F.W."/>
            <person name="Perroud P.F."/>
            <person name="Phillips J."/>
            <person name="Ranjan P."/>
            <person name="Rokshar D.S."/>
            <person name="Rothfels C.J."/>
            <person name="Schneider L."/>
            <person name="Shu S."/>
            <person name="Stevenson D.W."/>
            <person name="Thummler F."/>
            <person name="Tillich M."/>
            <person name="Villarreal Aguilar J.C."/>
            <person name="Widiez T."/>
            <person name="Wong G.K."/>
            <person name="Wymore A."/>
            <person name="Zhang Y."/>
            <person name="Zimmer A.D."/>
            <person name="Quatrano R.S."/>
            <person name="Mayer K.F.X."/>
            <person name="Goodstein D."/>
            <person name="Casacuberta J.M."/>
            <person name="Vandepoele K."/>
            <person name="Reski R."/>
            <person name="Cuming A.C."/>
            <person name="Tuskan G.A."/>
            <person name="Maumus F."/>
            <person name="Salse J."/>
            <person name="Schmutz J."/>
            <person name="Rensing S.A."/>
        </authorList>
    </citation>
    <scope>NUCLEOTIDE SEQUENCE [LARGE SCALE GENOMIC DNA]</scope>
    <source>
        <strain evidence="4 5">cv. Gransden 2004</strain>
    </source>
</reference>
<dbReference type="InterPro" id="IPR039614">
    <property type="entry name" value="PMI1-like"/>
</dbReference>
<sequence length="1312" mass="141917">MVQTTSNSSSAVGPRVGGQLLHDLEALNQALYQAGQSKGDGRVLARRETMPAWVEVEHGAEVEAGDSLGSLLRGSHPKPPVATKGAGGSLLDSGKMTEIGKDRNENPKGLQGWHSQGFEKNYPDMSSVSEYRDGNADFRQKLGAPADKKKGVWGWKPFQAFAHVGQKKYNCLFTVHVHGIEGLPISMNGLRLGVHFAKKDDAGVQTMPARVFKGHAEFQETLNTRCTLHGAKNGAKGMKWETKQFILSVIALDVDELVLGRHKLELTRLLPETIEDDDDKQDSWTTSFKLSGKAQGATLVVTFGCEIQGKDSQNLSATSSARFGESPVLRATRSFNSLPNSGHATPSRYALEPHHSPSTSELSAEHNGMERLSLDDQDIAYGIVKGDIYSDSRADNPEVANIYAYKEPNDNLQAGRKKEEEEEEDELEFSIVDKGVEIGVILDNVSARSYDAFEEEDMRGSEEKHGAEGVNISSHDELYHDDPYQNTGDQYEENEDAKEASPSGAEVDLFQAEQLDKQITEYEDVDTVEHTSKSIDEEQEMEELLAAFVEKTRESDAEGTLTPDYMAEQELLSMLPAGDELDWEAAKRTPQNKMLESDDEFDPVAGEFLSLLASETRPSPVARSDSEPDSPRALLLKQFEKEALIESGLGLSLKMPELPSSAQQSVVPDFYLDGIPSDGITDAQATDDSLHTHQHVTSEDLNNLGWGSDEDVELASIMEAAESELQKATQSMRSKNRAKMLEDAETEALMQEWGLNKKVFEASPRSSHADDTGSPYAMVSCDPPPLGFGLGSEVPTRDGGSLRSMNPANFQGASNSKLVMQVSKPVVVPMDAGAGSLAILQRMAAAGMDGMTDQAMLTMPLDDITGKSVEQIASEGFAAFKGSRQGQEQIGYAASEGGHGQLSLEYTQGNYGAMTAHAGSSLAKTSGGRSSFGALATQSGSRKSNPALGDDTFMSLEDLAPMAMQKIEALALDGLKIQSDMAEEEAPYAVEPLSWQERPAIEGGSSRRQRGGNSFDDPSSMRLLEGGSADSSGMLDDDFSMAISLDEWMRLDAGVVDEDDINGNAMALVATHRATHGDIVPSKMKSSKQGGKQKEDGSNEIGGLMGDTITLAMLVQLRDPLRNFEPVGAPMMALVQAERVVVPPMPKLRLGRRISLIGNNEGYDDEDSRSRQPQFKIREVTLSGVKASDESASDKKQQTSALQIGWGTPKQQQSGSRWLAASGMAKNSKQQSFAKPKAGMPKSNAPNVNVPNNALAFPVTSKSSTTSTTSTKSDSLWSISAKIGSKWGAPTAQKVRNPDVAMPKFGWFGKKK</sequence>
<accession>A0A2K1KAJ9</accession>
<feature type="compositionally biased region" description="Basic and acidic residues" evidence="1">
    <location>
        <begin position="474"/>
        <end position="483"/>
    </location>
</feature>
<reference evidence="4" key="3">
    <citation type="submission" date="2020-12" db="UniProtKB">
        <authorList>
            <consortium name="EnsemblPlants"/>
        </authorList>
    </citation>
    <scope>IDENTIFICATION</scope>
</reference>